<proteinExistence type="predicted"/>
<organism evidence="1 2">
    <name type="scientific">Verticillium longisporum</name>
    <name type="common">Verticillium dahliae var. longisporum</name>
    <dbReference type="NCBI Taxonomy" id="100787"/>
    <lineage>
        <taxon>Eukaryota</taxon>
        <taxon>Fungi</taxon>
        <taxon>Dikarya</taxon>
        <taxon>Ascomycota</taxon>
        <taxon>Pezizomycotina</taxon>
        <taxon>Sordariomycetes</taxon>
        <taxon>Hypocreomycetidae</taxon>
        <taxon>Glomerellales</taxon>
        <taxon>Plectosphaerellaceae</taxon>
        <taxon>Verticillium</taxon>
    </lineage>
</organism>
<protein>
    <submittedName>
        <fullName evidence="1">Uncharacterized protein</fullName>
    </submittedName>
</protein>
<reference evidence="2" key="1">
    <citation type="submission" date="2015-05" db="EMBL/GenBank/DDBJ databases">
        <authorList>
            <person name="Fogelqvist Johan"/>
        </authorList>
    </citation>
    <scope>NUCLEOTIDE SEQUENCE [LARGE SCALE GENOMIC DNA]</scope>
</reference>
<name>A0A0G4NJE8_VERLO</name>
<evidence type="ECO:0000313" key="2">
    <source>
        <dbReference type="Proteomes" id="UP000045706"/>
    </source>
</evidence>
<gene>
    <name evidence="1" type="ORF">BN1723_007147</name>
</gene>
<dbReference type="EMBL" id="CVQI01035828">
    <property type="protein sequence ID" value="CRK46589.1"/>
    <property type="molecule type" value="Genomic_DNA"/>
</dbReference>
<dbReference type="Proteomes" id="UP000045706">
    <property type="component" value="Unassembled WGS sequence"/>
</dbReference>
<evidence type="ECO:0000313" key="1">
    <source>
        <dbReference type="EMBL" id="CRK46589.1"/>
    </source>
</evidence>
<sequence>MAGDYYNLQDHHKQIILRNVQHFDMLGLEARRHLRHLLRTATFHIQDDHLPLTLQVKPRVVKQQKSGTSTTKLLVKYRWLYTPVQQRVITLTDLKPIKLCTHVGFQHDIADALLDVTSITSLGQWVGDNRVFIVVWQDIRPQDPALDSTGPTQTSDDGSHMPIYYLFEKSKHVFTPPEEEHVLTPPVEAFKPPKKRFEWIKAHLKKIRL</sequence>
<dbReference type="AlphaFoldDB" id="A0A0G4NJE8"/>
<accession>A0A0G4NJE8</accession>